<protein>
    <submittedName>
        <fullName evidence="4">Putative secreted protein (Por secretion system target)</fullName>
    </submittedName>
</protein>
<dbReference type="InterPro" id="IPR026444">
    <property type="entry name" value="Secre_tail"/>
</dbReference>
<keyword evidence="2" id="KW-0677">Repeat</keyword>
<name>A0A2T0XEU1_9BACT</name>
<dbReference type="NCBIfam" id="TIGR04183">
    <property type="entry name" value="Por_Secre_tail"/>
    <property type="match status" value="1"/>
</dbReference>
<dbReference type="InterPro" id="IPR013517">
    <property type="entry name" value="FG-GAP"/>
</dbReference>
<keyword evidence="1" id="KW-0732">Signal</keyword>
<evidence type="ECO:0000313" key="5">
    <source>
        <dbReference type="Proteomes" id="UP000252733"/>
    </source>
</evidence>
<dbReference type="Gene3D" id="2.130.10.130">
    <property type="entry name" value="Integrin alpha, N-terminal"/>
    <property type="match status" value="1"/>
</dbReference>
<dbReference type="InterPro" id="IPR028994">
    <property type="entry name" value="Integrin_alpha_N"/>
</dbReference>
<feature type="domain" description="HYR" evidence="3">
    <location>
        <begin position="677"/>
        <end position="765"/>
    </location>
</feature>
<keyword evidence="5" id="KW-1185">Reference proteome</keyword>
<evidence type="ECO:0000256" key="1">
    <source>
        <dbReference type="ARBA" id="ARBA00022729"/>
    </source>
</evidence>
<dbReference type="AlphaFoldDB" id="A0A2T0XEU1"/>
<evidence type="ECO:0000256" key="2">
    <source>
        <dbReference type="ARBA" id="ARBA00022737"/>
    </source>
</evidence>
<dbReference type="OrthoDB" id="1098683at2"/>
<organism evidence="4 5">
    <name type="scientific">Marinilabilia salmonicolor</name>
    <dbReference type="NCBI Taxonomy" id="989"/>
    <lineage>
        <taxon>Bacteria</taxon>
        <taxon>Pseudomonadati</taxon>
        <taxon>Bacteroidota</taxon>
        <taxon>Bacteroidia</taxon>
        <taxon>Marinilabiliales</taxon>
        <taxon>Marinilabiliaceae</taxon>
        <taxon>Marinilabilia</taxon>
    </lineage>
</organism>
<dbReference type="RefSeq" id="WP_106153768.1">
    <property type="nucleotide sequence ID" value="NZ_PVTS01000012.1"/>
</dbReference>
<dbReference type="Pfam" id="PF13517">
    <property type="entry name" value="FG-GAP_3"/>
    <property type="match status" value="2"/>
</dbReference>
<dbReference type="EMBL" id="QPIZ01000010">
    <property type="protein sequence ID" value="RCW35340.1"/>
    <property type="molecule type" value="Genomic_DNA"/>
</dbReference>
<comment type="caution">
    <text evidence="4">The sequence shown here is derived from an EMBL/GenBank/DDBJ whole genome shotgun (WGS) entry which is preliminary data.</text>
</comment>
<dbReference type="SUPFAM" id="SSF69318">
    <property type="entry name" value="Integrin alpha N-terminal domain"/>
    <property type="match status" value="2"/>
</dbReference>
<evidence type="ECO:0000259" key="3">
    <source>
        <dbReference type="PROSITE" id="PS50825"/>
    </source>
</evidence>
<dbReference type="STRING" id="1168289.GCA_000259075_02166"/>
<dbReference type="Pfam" id="PF02494">
    <property type="entry name" value="HYR"/>
    <property type="match status" value="1"/>
</dbReference>
<reference evidence="4 5" key="1">
    <citation type="submission" date="2018-07" db="EMBL/GenBank/DDBJ databases">
        <title>Freshwater and sediment microbial communities from various areas in North America, analyzing microbe dynamics in response to fracking.</title>
        <authorList>
            <person name="Lamendella R."/>
        </authorList>
    </citation>
    <scope>NUCLEOTIDE SEQUENCE [LARGE SCALE GENOMIC DNA]</scope>
    <source>
        <strain evidence="4 5">160A</strain>
    </source>
</reference>
<proteinExistence type="predicted"/>
<dbReference type="PANTHER" id="PTHR44103">
    <property type="entry name" value="PROPROTEIN CONVERTASE P"/>
    <property type="match status" value="1"/>
</dbReference>
<gene>
    <name evidence="4" type="ORF">DFO77_110107</name>
</gene>
<evidence type="ECO:0000313" key="4">
    <source>
        <dbReference type="EMBL" id="RCW35340.1"/>
    </source>
</evidence>
<accession>A0A2T0XEU1</accession>
<dbReference type="PROSITE" id="PS50825">
    <property type="entry name" value="HYR"/>
    <property type="match status" value="1"/>
</dbReference>
<dbReference type="Proteomes" id="UP000252733">
    <property type="component" value="Unassembled WGS sequence"/>
</dbReference>
<dbReference type="PANTHER" id="PTHR44103:SF1">
    <property type="entry name" value="PROPROTEIN CONVERTASE P"/>
    <property type="match status" value="1"/>
</dbReference>
<sequence>MKKKLLFIPRHRDWNRLVGKFNKLYRRVQLIILDENHSIAEFEKLRQKLQHVFSRLEKLQHVVGVRLAGTAAALMLSGALAMGQEFTAKGELNVLEPGVLQSFGRSMFYDVDGDGDTELLQSMIYTGSNTGIAVLEEDESGAFINDGFLMADGAAISYYALGDFTFYDLSGDGIPELVVQVSSGIKVFSGNGDGSFSFNGDLMVDETTGLYLDHLNSIEIADLDDDGNPELYAGLTQFREDPYDYSSPAYRLPIRKYEIIDGFAVNPTFLEAEEGVVLEDVRGFSFVDIDDDGTLEMVGSIYMDDHLKVFQNSGNDVFAGSEVLLDSNGDEILTNNGYFSFVHLNSSDDLLLSVSQSGELLRFLQSTPVTTFVNDGTTSSLNPVDIDESWPFHFADLDKDGFADLLICMPDDSDSGGFLAPSSGQLKSGTSSNPVRFFRNKGNEHFIFEKNLQVDGVDLKTGVFALTDLDDDGNMDLVYSDFVLYDTVSEEMLYEYLLVASYGDADGNFSGLQLLRSTGGDVLPSSKLFNIAFEDITGDGTADLFAGTTDNSMMHYANMGSGLENPVTTTVTYSIFGDYPNAVAMVDVDGDGDLDLSISDTYYNKIAVFRNDGTGVLDFSNAVSFNTETLFADGAKIPVQTSGMATGVQLTASDFDNDCGRDLFVTKDDRIYRYAYVDVTPLSIDCVMNTSRDLDMGESTYLVSGTELDPVQVVDKCGITLSNSFNDGSTLDGAELPVGMNSVIWTVTDQEGIVAECSFDVEITGDVTLVDEPSKIGSLRIFPNPVGAVLNIATKAKGTYSISSLNGSGVANGELGASGSKIDVSGLSEGVYILQVSIDGETESFRFVKR</sequence>
<dbReference type="InterPro" id="IPR003410">
    <property type="entry name" value="HYR_dom"/>
</dbReference>
<dbReference type="Pfam" id="PF18962">
    <property type="entry name" value="Por_Secre_tail"/>
    <property type="match status" value="1"/>
</dbReference>